<sequence length="548" mass="56968">MRASLKWLTLSAAAFVAGQAAAQELLIHGGPIYTGTAKVEALAVKDGKVAFAGPLAQARAAVPGAQDVDLAGAAAFPGFVDAHAHLSGVGFREMTLSLEGTPSAAALTERLKTWAAEHPGTEPISGRGWIETHWPEKRFPTRADLDAAVPDRPVALTRADGHALVANSKMLALAGLTAGTEAPSGGQILKDASGQPTGMLIDNAMDLVAGKIPPPTPAQRAEAVRRGADLYASRGWTGLHNMSVEAAEVADQKALAAAGKLSVRIDNYLRPEDGAQVLSAGPSQDPTGLVRVRGVKMYMDGALGSRGAALLAPYSDAEGTGLILTPRAQIDAALAKARASGAQVAIHAIGDRGNRIVLDAYQQAFADDPASLKAARWRVEHAQILAPEDLPRFARMGVVASMQPSHAIGDLYFAPARLGEDRLKGAYAWESLLKTGAVIAGGSDAPVEKGDPLVEFYAAAYRHDLAGNAGADWGLDEAVTRAQALAMFTTGPAYAAFREAELGQLAPGRPADISVFSVDLMTAPFADIAKAHAVMTIVGGKVVYEARK</sequence>
<dbReference type="SUPFAM" id="SSF51556">
    <property type="entry name" value="Metallo-dependent hydrolases"/>
    <property type="match status" value="1"/>
</dbReference>
<dbReference type="Gene3D" id="3.10.310.70">
    <property type="match status" value="1"/>
</dbReference>
<dbReference type="InterPro" id="IPR013108">
    <property type="entry name" value="Amidohydro_3"/>
</dbReference>
<name>A0ABV2EDK0_9CAUL</name>
<proteinExistence type="predicted"/>
<dbReference type="PANTHER" id="PTHR22642">
    <property type="entry name" value="IMIDAZOLONEPROPIONASE"/>
    <property type="match status" value="1"/>
</dbReference>
<dbReference type="InterPro" id="IPR032466">
    <property type="entry name" value="Metal_Hydrolase"/>
</dbReference>
<comment type="caution">
    <text evidence="3">The sequence shown here is derived from an EMBL/GenBank/DDBJ whole genome shotgun (WGS) entry which is preliminary data.</text>
</comment>
<dbReference type="PANTHER" id="PTHR22642:SF2">
    <property type="entry name" value="PROTEIN LONG AFTER FAR-RED 3"/>
    <property type="match status" value="1"/>
</dbReference>
<keyword evidence="4" id="KW-1185">Reference proteome</keyword>
<dbReference type="EMBL" id="JBEPLU010000001">
    <property type="protein sequence ID" value="MET3525108.1"/>
    <property type="molecule type" value="Genomic_DNA"/>
</dbReference>
<dbReference type="Gene3D" id="2.30.40.10">
    <property type="entry name" value="Urease, subunit C, domain 1"/>
    <property type="match status" value="1"/>
</dbReference>
<organism evidence="3 4">
    <name type="scientific">Phenylobacterium koreense</name>
    <dbReference type="NCBI Taxonomy" id="266125"/>
    <lineage>
        <taxon>Bacteria</taxon>
        <taxon>Pseudomonadati</taxon>
        <taxon>Pseudomonadota</taxon>
        <taxon>Alphaproteobacteria</taxon>
        <taxon>Caulobacterales</taxon>
        <taxon>Caulobacteraceae</taxon>
        <taxon>Phenylobacterium</taxon>
    </lineage>
</organism>
<dbReference type="InterPro" id="IPR011059">
    <property type="entry name" value="Metal-dep_hydrolase_composite"/>
</dbReference>
<feature type="chain" id="PRO_5047222441" evidence="1">
    <location>
        <begin position="23"/>
        <end position="548"/>
    </location>
</feature>
<accession>A0ABV2EDK0</accession>
<feature type="domain" description="Amidohydrolase 3" evidence="2">
    <location>
        <begin position="68"/>
        <end position="544"/>
    </location>
</feature>
<evidence type="ECO:0000313" key="3">
    <source>
        <dbReference type="EMBL" id="MET3525108.1"/>
    </source>
</evidence>
<evidence type="ECO:0000259" key="2">
    <source>
        <dbReference type="Pfam" id="PF07969"/>
    </source>
</evidence>
<gene>
    <name evidence="3" type="ORF">ABID41_000203</name>
</gene>
<reference evidence="3 4" key="1">
    <citation type="submission" date="2024-06" db="EMBL/GenBank/DDBJ databases">
        <title>Genomic Encyclopedia of Type Strains, Phase IV (KMG-IV): sequencing the most valuable type-strain genomes for metagenomic binning, comparative biology and taxonomic classification.</title>
        <authorList>
            <person name="Goeker M."/>
        </authorList>
    </citation>
    <scope>NUCLEOTIDE SEQUENCE [LARGE SCALE GENOMIC DNA]</scope>
    <source>
        <strain evidence="3 4">DSM 17809</strain>
    </source>
</reference>
<dbReference type="Pfam" id="PF07969">
    <property type="entry name" value="Amidohydro_3"/>
    <property type="match status" value="1"/>
</dbReference>
<evidence type="ECO:0000256" key="1">
    <source>
        <dbReference type="SAM" id="SignalP"/>
    </source>
</evidence>
<feature type="signal peptide" evidence="1">
    <location>
        <begin position="1"/>
        <end position="22"/>
    </location>
</feature>
<dbReference type="Gene3D" id="3.20.20.140">
    <property type="entry name" value="Metal-dependent hydrolases"/>
    <property type="match status" value="1"/>
</dbReference>
<dbReference type="Proteomes" id="UP001549110">
    <property type="component" value="Unassembled WGS sequence"/>
</dbReference>
<evidence type="ECO:0000313" key="4">
    <source>
        <dbReference type="Proteomes" id="UP001549110"/>
    </source>
</evidence>
<keyword evidence="1" id="KW-0732">Signal</keyword>
<dbReference type="CDD" id="cd01300">
    <property type="entry name" value="YtcJ_like"/>
    <property type="match status" value="1"/>
</dbReference>
<dbReference type="RefSeq" id="WP_354297021.1">
    <property type="nucleotide sequence ID" value="NZ_JBEPLU010000001.1"/>
</dbReference>
<dbReference type="InterPro" id="IPR033932">
    <property type="entry name" value="YtcJ-like"/>
</dbReference>
<protein>
    <submittedName>
        <fullName evidence="3">Amidohydrolase YtcJ</fullName>
    </submittedName>
</protein>
<dbReference type="SUPFAM" id="SSF51338">
    <property type="entry name" value="Composite domain of metallo-dependent hydrolases"/>
    <property type="match status" value="1"/>
</dbReference>